<gene>
    <name evidence="3" type="ORF">JOC58_001751</name>
</gene>
<evidence type="ECO:0000313" key="4">
    <source>
        <dbReference type="Proteomes" id="UP001185028"/>
    </source>
</evidence>
<feature type="compositionally biased region" description="Polar residues" evidence="1">
    <location>
        <begin position="64"/>
        <end position="83"/>
    </location>
</feature>
<reference evidence="3 4" key="1">
    <citation type="submission" date="2023-07" db="EMBL/GenBank/DDBJ databases">
        <title>Genomic Encyclopedia of Type Strains, Phase IV (KMG-IV): sequencing the most valuable type-strain genomes for metagenomic binning, comparative biology and taxonomic classification.</title>
        <authorList>
            <person name="Goeker M."/>
        </authorList>
    </citation>
    <scope>NUCLEOTIDE SEQUENCE [LARGE SCALE GENOMIC DNA]</scope>
    <source>
        <strain evidence="3 4">DSM 22170</strain>
    </source>
</reference>
<evidence type="ECO:0000259" key="2">
    <source>
        <dbReference type="Pfam" id="PF14238"/>
    </source>
</evidence>
<feature type="domain" description="DUF4340" evidence="2">
    <location>
        <begin position="96"/>
        <end position="241"/>
    </location>
</feature>
<accession>A0ABU1IX74</accession>
<organism evidence="3 4">
    <name type="scientific">Paenibacillus hunanensis</name>
    <dbReference type="NCBI Taxonomy" id="539262"/>
    <lineage>
        <taxon>Bacteria</taxon>
        <taxon>Bacillati</taxon>
        <taxon>Bacillota</taxon>
        <taxon>Bacilli</taxon>
        <taxon>Bacillales</taxon>
        <taxon>Paenibacillaceae</taxon>
        <taxon>Paenibacillus</taxon>
    </lineage>
</organism>
<dbReference type="InterPro" id="IPR025641">
    <property type="entry name" value="DUF4340"/>
</dbReference>
<sequence length="355" mass="38382">MVKKLLPSIILLLVLVAGMGYAYSQHFFQKKDETTSAETKLLTVSTNELQQIVIHPSALGTGDDTANSNAEASTSGTSDKANSTADVTLVHDNNQWTITQPGAYPANTYMIEDWLSTLESATVHGTVEQSPQDVSRYGMKQGQPGIVLTTKDGQKLEISFGSETPEREYDYVRVNDGPIIQVAGQTINDLAGATAFHFIDTTPFGWDDQQLSKLVWKGNTSTTTWTLTHQLSSGGDPNQDKWSLNDHSITPSEAGSITDAIKNIPTDELPVAADKVKGYKHVLTLEIQLMATNGDDNTGSEATSSQSQYTGWQAADDATHIWIVEPTGKWAYRLPADSISRAAKTAADVLSGKSD</sequence>
<name>A0ABU1IX74_9BACL</name>
<dbReference type="Proteomes" id="UP001185028">
    <property type="component" value="Unassembled WGS sequence"/>
</dbReference>
<comment type="caution">
    <text evidence="3">The sequence shown here is derived from an EMBL/GenBank/DDBJ whole genome shotgun (WGS) entry which is preliminary data.</text>
</comment>
<proteinExistence type="predicted"/>
<protein>
    <recommendedName>
        <fullName evidence="2">DUF4340 domain-containing protein</fullName>
    </recommendedName>
</protein>
<feature type="region of interest" description="Disordered" evidence="1">
    <location>
        <begin position="56"/>
        <end position="83"/>
    </location>
</feature>
<keyword evidence="4" id="KW-1185">Reference proteome</keyword>
<dbReference type="Pfam" id="PF14238">
    <property type="entry name" value="DUF4340"/>
    <property type="match status" value="1"/>
</dbReference>
<dbReference type="EMBL" id="JAVDQH010000005">
    <property type="protein sequence ID" value="MDR6243858.1"/>
    <property type="molecule type" value="Genomic_DNA"/>
</dbReference>
<dbReference type="RefSeq" id="WP_188777043.1">
    <property type="nucleotide sequence ID" value="NZ_BMMB01000008.1"/>
</dbReference>
<evidence type="ECO:0000313" key="3">
    <source>
        <dbReference type="EMBL" id="MDR6243858.1"/>
    </source>
</evidence>
<evidence type="ECO:0000256" key="1">
    <source>
        <dbReference type="SAM" id="MobiDB-lite"/>
    </source>
</evidence>